<dbReference type="Proteomes" id="UP000886741">
    <property type="component" value="Unassembled WGS sequence"/>
</dbReference>
<keyword evidence="1" id="KW-0732">Signal</keyword>
<feature type="non-terminal residue" evidence="2">
    <location>
        <position position="53"/>
    </location>
</feature>
<evidence type="ECO:0008006" key="4">
    <source>
        <dbReference type="Google" id="ProtNLM"/>
    </source>
</evidence>
<dbReference type="AlphaFoldDB" id="A0A9D1F9C6"/>
<organism evidence="2 3">
    <name type="scientific">Candidatus Avoscillospira avistercoris</name>
    <dbReference type="NCBI Taxonomy" id="2840707"/>
    <lineage>
        <taxon>Bacteria</taxon>
        <taxon>Bacillati</taxon>
        <taxon>Bacillota</taxon>
        <taxon>Clostridia</taxon>
        <taxon>Eubacteriales</taxon>
        <taxon>Oscillospiraceae</taxon>
        <taxon>Oscillospiraceae incertae sedis</taxon>
        <taxon>Candidatus Avoscillospira</taxon>
    </lineage>
</organism>
<feature type="chain" id="PRO_5038824096" description="Secreted protein" evidence="1">
    <location>
        <begin position="20"/>
        <end position="53"/>
    </location>
</feature>
<proteinExistence type="predicted"/>
<dbReference type="EMBL" id="DVJJ01000060">
    <property type="protein sequence ID" value="HIS64500.1"/>
    <property type="molecule type" value="Genomic_DNA"/>
</dbReference>
<evidence type="ECO:0000256" key="1">
    <source>
        <dbReference type="SAM" id="SignalP"/>
    </source>
</evidence>
<evidence type="ECO:0000313" key="2">
    <source>
        <dbReference type="EMBL" id="HIS64500.1"/>
    </source>
</evidence>
<reference evidence="2" key="2">
    <citation type="journal article" date="2021" name="PeerJ">
        <title>Extensive microbial diversity within the chicken gut microbiome revealed by metagenomics and culture.</title>
        <authorList>
            <person name="Gilroy R."/>
            <person name="Ravi A."/>
            <person name="Getino M."/>
            <person name="Pursley I."/>
            <person name="Horton D.L."/>
            <person name="Alikhan N.F."/>
            <person name="Baker D."/>
            <person name="Gharbi K."/>
            <person name="Hall N."/>
            <person name="Watson M."/>
            <person name="Adriaenssens E.M."/>
            <person name="Foster-Nyarko E."/>
            <person name="Jarju S."/>
            <person name="Secka A."/>
            <person name="Antonio M."/>
            <person name="Oren A."/>
            <person name="Chaudhuri R.R."/>
            <person name="La Ragione R."/>
            <person name="Hildebrand F."/>
            <person name="Pallen M.J."/>
        </authorList>
    </citation>
    <scope>NUCLEOTIDE SEQUENCE</scope>
    <source>
        <strain evidence="2">ChiBcec16-1751</strain>
    </source>
</reference>
<gene>
    <name evidence="2" type="ORF">IAA83_03890</name>
</gene>
<dbReference type="PROSITE" id="PS51257">
    <property type="entry name" value="PROKAR_LIPOPROTEIN"/>
    <property type="match status" value="1"/>
</dbReference>
<comment type="caution">
    <text evidence="2">The sequence shown here is derived from an EMBL/GenBank/DDBJ whole genome shotgun (WGS) entry which is preliminary data.</text>
</comment>
<evidence type="ECO:0000313" key="3">
    <source>
        <dbReference type="Proteomes" id="UP000886741"/>
    </source>
</evidence>
<accession>A0A9D1F9C6</accession>
<reference evidence="2" key="1">
    <citation type="submission" date="2020-10" db="EMBL/GenBank/DDBJ databases">
        <authorList>
            <person name="Gilroy R."/>
        </authorList>
    </citation>
    <scope>NUCLEOTIDE SEQUENCE</scope>
    <source>
        <strain evidence="2">ChiBcec16-1751</strain>
    </source>
</reference>
<name>A0A9D1F9C6_9FIRM</name>
<protein>
    <recommendedName>
        <fullName evidence="4">Secreted protein</fullName>
    </recommendedName>
</protein>
<feature type="signal peptide" evidence="1">
    <location>
        <begin position="1"/>
        <end position="19"/>
    </location>
</feature>
<sequence>MKWLLVLLLALAMVFSLIACDSQSLTTVDSEQIPAAETSEAYDVIHEILPDSE</sequence>